<dbReference type="Gene3D" id="1.20.5.2950">
    <property type="match status" value="1"/>
</dbReference>
<dbReference type="Pfam" id="PF03179">
    <property type="entry name" value="V-ATPase_G"/>
    <property type="match status" value="1"/>
</dbReference>
<dbReference type="AlphaFoldDB" id="A0A976IFE7"/>
<evidence type="ECO:0000313" key="6">
    <source>
        <dbReference type="EMBL" id="TDH69465.1"/>
    </source>
</evidence>
<evidence type="ECO:0000256" key="5">
    <source>
        <dbReference type="RuleBase" id="RU364019"/>
    </source>
</evidence>
<comment type="caution">
    <text evidence="6">The sequence shown here is derived from an EMBL/GenBank/DDBJ whole genome shotgun (WGS) entry which is preliminary data.</text>
</comment>
<evidence type="ECO:0000256" key="3">
    <source>
        <dbReference type="ARBA" id="ARBA00022781"/>
    </source>
</evidence>
<dbReference type="NCBIfam" id="TIGR01147">
    <property type="entry name" value="V_ATP_synt_G"/>
    <property type="match status" value="1"/>
</dbReference>
<protein>
    <recommendedName>
        <fullName evidence="5">V-type proton ATPase subunit G</fullName>
    </recommendedName>
</protein>
<dbReference type="GO" id="GO:0016887">
    <property type="term" value="F:ATP hydrolysis activity"/>
    <property type="evidence" value="ECO:0007669"/>
    <property type="project" value="TreeGrafter"/>
</dbReference>
<dbReference type="EMBL" id="SHOA02000005">
    <property type="protein sequence ID" value="TDH69465.1"/>
    <property type="molecule type" value="Genomic_DNA"/>
</dbReference>
<keyword evidence="2 5" id="KW-0813">Transport</keyword>
<name>A0A976IFE7_BRELC</name>
<dbReference type="GeneID" id="94352420"/>
<keyword evidence="3 5" id="KW-0375">Hydrogen ion transport</keyword>
<dbReference type="PANTHER" id="PTHR12713:SF11">
    <property type="entry name" value="V-TYPE PROTON ATPASE SUBUNIT G"/>
    <property type="match status" value="1"/>
</dbReference>
<dbReference type="Proteomes" id="UP000294530">
    <property type="component" value="Unassembled WGS sequence"/>
</dbReference>
<organism evidence="6 7">
    <name type="scientific">Bremia lactucae</name>
    <name type="common">Lettuce downy mildew</name>
    <dbReference type="NCBI Taxonomy" id="4779"/>
    <lineage>
        <taxon>Eukaryota</taxon>
        <taxon>Sar</taxon>
        <taxon>Stramenopiles</taxon>
        <taxon>Oomycota</taxon>
        <taxon>Peronosporomycetes</taxon>
        <taxon>Peronosporales</taxon>
        <taxon>Peronosporaceae</taxon>
        <taxon>Bremia</taxon>
    </lineage>
</organism>
<dbReference type="PANTHER" id="PTHR12713">
    <property type="entry name" value="VACUOLAR ATP SYNTHASE SUBUNIT G"/>
    <property type="match status" value="1"/>
</dbReference>
<dbReference type="RefSeq" id="XP_067818964.1">
    <property type="nucleotide sequence ID" value="XM_067966749.1"/>
</dbReference>
<accession>A0A976IFE7</accession>
<comment type="subunit">
    <text evidence="5">V-ATPase is a heteromultimeric enzyme made up of two complexes: the ATP-hydrolytic V1 complex and the proton translocation V0 complex.</text>
</comment>
<keyword evidence="4 5" id="KW-0406">Ion transport</keyword>
<keyword evidence="7" id="KW-1185">Reference proteome</keyword>
<reference evidence="6 7" key="1">
    <citation type="journal article" date="2021" name="Genome Biol.">
        <title>AFLAP: assembly-free linkage analysis pipeline using k-mers from genome sequencing data.</title>
        <authorList>
            <person name="Fletcher K."/>
            <person name="Zhang L."/>
            <person name="Gil J."/>
            <person name="Han R."/>
            <person name="Cavanaugh K."/>
            <person name="Michelmore R."/>
        </authorList>
    </citation>
    <scope>NUCLEOTIDE SEQUENCE [LARGE SCALE GENOMIC DNA]</scope>
    <source>
        <strain evidence="6 7">SF5</strain>
    </source>
</reference>
<comment type="function">
    <text evidence="5">Subunit of the V1 complex of vacuolar(H+)-ATPase (V-ATPase), a multisubunit enzyme composed of a peripheral complex (V1) that hydrolyzes ATP and a membrane integral complex (V0) that translocates protons. V-ATPase is responsible for acidifying and maintaining the pH of intracellular compartments and in some cell types, is targeted to the plasma membrane, where it is responsible for acidifying the extracellular environment.</text>
</comment>
<dbReference type="InterPro" id="IPR005124">
    <property type="entry name" value="V-ATPase_G"/>
</dbReference>
<dbReference type="GO" id="GO:0046961">
    <property type="term" value="F:proton-transporting ATPase activity, rotational mechanism"/>
    <property type="evidence" value="ECO:0007669"/>
    <property type="project" value="InterPro"/>
</dbReference>
<sequence>MRFSYLPITTRFPTNLFTNAFGKTQRSVMAANQSIKELLAAESKASKIITEARQERGERLKQAKLEAEAEITAYRKQMERNFQMNGNNDLMGEDSSVLEDATQRDIEKMQAEFEQNKQSVITMMGQHAVRVLIHVPEAHKI</sequence>
<proteinExistence type="inferred from homology"/>
<dbReference type="GO" id="GO:0000221">
    <property type="term" value="C:vacuolar proton-transporting V-type ATPase, V1 domain"/>
    <property type="evidence" value="ECO:0007669"/>
    <property type="project" value="TreeGrafter"/>
</dbReference>
<evidence type="ECO:0000256" key="4">
    <source>
        <dbReference type="ARBA" id="ARBA00023065"/>
    </source>
</evidence>
<comment type="similarity">
    <text evidence="1 5">Belongs to the V-ATPase G subunit family.</text>
</comment>
<dbReference type="OrthoDB" id="250802at2759"/>
<gene>
    <name evidence="6" type="ORF">CCR75_008699</name>
</gene>
<evidence type="ECO:0000313" key="7">
    <source>
        <dbReference type="Proteomes" id="UP000294530"/>
    </source>
</evidence>
<evidence type="ECO:0000256" key="2">
    <source>
        <dbReference type="ARBA" id="ARBA00022448"/>
    </source>
</evidence>
<dbReference type="KEGG" id="blac:94352420"/>
<evidence type="ECO:0000256" key="1">
    <source>
        <dbReference type="ARBA" id="ARBA00010066"/>
    </source>
</evidence>